<dbReference type="OrthoDB" id="409956at2759"/>
<dbReference type="GO" id="GO:0004843">
    <property type="term" value="F:cysteine-type deubiquitinase activity"/>
    <property type="evidence" value="ECO:0007669"/>
    <property type="project" value="TreeGrafter"/>
</dbReference>
<dbReference type="Pfam" id="PF02338">
    <property type="entry name" value="OTU"/>
    <property type="match status" value="1"/>
</dbReference>
<feature type="domain" description="OTU" evidence="2">
    <location>
        <begin position="22"/>
        <end position="163"/>
    </location>
</feature>
<dbReference type="PROSITE" id="PS50802">
    <property type="entry name" value="OTU"/>
    <property type="match status" value="1"/>
</dbReference>
<keyword evidence="4" id="KW-1185">Reference proteome</keyword>
<dbReference type="PANTHER" id="PTHR12419">
    <property type="entry name" value="OTU DOMAIN CONTAINING PROTEIN"/>
    <property type="match status" value="1"/>
</dbReference>
<proteinExistence type="predicted"/>
<comment type="caution">
    <text evidence="3">The sequence shown here is derived from an EMBL/GenBank/DDBJ whole genome shotgun (WGS) entry which is preliminary data.</text>
</comment>
<dbReference type="PANTHER" id="PTHR12419:SF7">
    <property type="entry name" value="OTU DOMAIN-CONTAINING PROTEIN 3"/>
    <property type="match status" value="1"/>
</dbReference>
<feature type="compositionally biased region" description="Basic and acidic residues" evidence="1">
    <location>
        <begin position="232"/>
        <end position="241"/>
    </location>
</feature>
<evidence type="ECO:0000313" key="4">
    <source>
        <dbReference type="Proteomes" id="UP000624404"/>
    </source>
</evidence>
<dbReference type="CDD" id="cd22756">
    <property type="entry name" value="OTU_OTUD3-like"/>
    <property type="match status" value="1"/>
</dbReference>
<feature type="compositionally biased region" description="Basic residues" evidence="1">
    <location>
        <begin position="242"/>
        <end position="256"/>
    </location>
</feature>
<dbReference type="SUPFAM" id="SSF54001">
    <property type="entry name" value="Cysteine proteinases"/>
    <property type="match status" value="1"/>
</dbReference>
<dbReference type="InterPro" id="IPR003323">
    <property type="entry name" value="OTU_dom"/>
</dbReference>
<evidence type="ECO:0000259" key="2">
    <source>
        <dbReference type="PROSITE" id="PS50802"/>
    </source>
</evidence>
<gene>
    <name evidence="3" type="ORF">SCLTRI_LOCUS8362</name>
</gene>
<reference evidence="3" key="1">
    <citation type="submission" date="2020-10" db="EMBL/GenBank/DDBJ databases">
        <authorList>
            <person name="Kusch S."/>
        </authorList>
    </citation>
    <scope>NUCLEOTIDE SEQUENCE</scope>
    <source>
        <strain evidence="3">SwB9</strain>
    </source>
</reference>
<accession>A0A8H2W2Q6</accession>
<dbReference type="AlphaFoldDB" id="A0A8H2W2Q6"/>
<dbReference type="InterPro" id="IPR038765">
    <property type="entry name" value="Papain-like_cys_pep_sf"/>
</dbReference>
<evidence type="ECO:0000256" key="1">
    <source>
        <dbReference type="SAM" id="MobiDB-lite"/>
    </source>
</evidence>
<evidence type="ECO:0000313" key="3">
    <source>
        <dbReference type="EMBL" id="CAD6448570.1"/>
    </source>
</evidence>
<dbReference type="Gene3D" id="3.90.70.80">
    <property type="match status" value="1"/>
</dbReference>
<feature type="compositionally biased region" description="Low complexity" evidence="1">
    <location>
        <begin position="215"/>
        <end position="225"/>
    </location>
</feature>
<dbReference type="EMBL" id="CAJHIA010000032">
    <property type="protein sequence ID" value="CAD6448570.1"/>
    <property type="molecule type" value="Genomic_DNA"/>
</dbReference>
<dbReference type="GO" id="GO:0016579">
    <property type="term" value="P:protein deubiquitination"/>
    <property type="evidence" value="ECO:0007669"/>
    <property type="project" value="TreeGrafter"/>
</dbReference>
<dbReference type="InterPro" id="IPR050704">
    <property type="entry name" value="Peptidase_C85-like"/>
</dbReference>
<protein>
    <submittedName>
        <fullName evidence="3">A0f93c4e-8b56-4bcd-8d4a-7867cbbd8793-CDS</fullName>
    </submittedName>
</protein>
<sequence>MALRSSEGDPTDKFPLLIKNGLVIHKTLSDGNCLFRALSDQLYGDFERHLEVRRNVVGYMRAHPDDFKLFIPAGSIKKNPRRRVAAAGHIDNNAAADAELERCFQNRLEKMSRPCEWGDHVELAAFAKAYKVDVTVWHNVYKTSQPAEDGKSAKRHLHLAFDEPCSHWSSVRNVNGSSSGLPAINYGEEAKVDVAIAAKSLEINPRGDSFERSVSDSSSSSSATSRNKRRRDSGGDREGRPRGVKRRHGKLAKKMS</sequence>
<feature type="region of interest" description="Disordered" evidence="1">
    <location>
        <begin position="207"/>
        <end position="256"/>
    </location>
</feature>
<organism evidence="3 4">
    <name type="scientific">Sclerotinia trifoliorum</name>
    <dbReference type="NCBI Taxonomy" id="28548"/>
    <lineage>
        <taxon>Eukaryota</taxon>
        <taxon>Fungi</taxon>
        <taxon>Dikarya</taxon>
        <taxon>Ascomycota</taxon>
        <taxon>Pezizomycotina</taxon>
        <taxon>Leotiomycetes</taxon>
        <taxon>Helotiales</taxon>
        <taxon>Sclerotiniaceae</taxon>
        <taxon>Sclerotinia</taxon>
    </lineage>
</organism>
<name>A0A8H2W2Q6_9HELO</name>
<dbReference type="Proteomes" id="UP000624404">
    <property type="component" value="Unassembled WGS sequence"/>
</dbReference>